<accession>A0A9X2BWS1</accession>
<dbReference type="SUPFAM" id="SSF51004">
    <property type="entry name" value="C-terminal (heme d1) domain of cytochrome cd1-nitrite reductase"/>
    <property type="match status" value="1"/>
</dbReference>
<evidence type="ECO:0000313" key="1">
    <source>
        <dbReference type="EMBL" id="MCK8788098.1"/>
    </source>
</evidence>
<dbReference type="PANTHER" id="PTHR47197">
    <property type="entry name" value="PROTEIN NIRF"/>
    <property type="match status" value="1"/>
</dbReference>
<dbReference type="EMBL" id="JALPRX010000178">
    <property type="protein sequence ID" value="MCK8788098.1"/>
    <property type="molecule type" value="Genomic_DNA"/>
</dbReference>
<dbReference type="AlphaFoldDB" id="A0A9X2BWS1"/>
<sequence length="316" mass="33505">MTDPNFPTGSTGLIAVDKVGNRILFLHPETLAVETVLEGFAPRVHELAVSADRATAYVPVYGDGRHGDNPHPGQSIAVIDLAERRHAGELSVAPFLAPHGIRWGAGGRLLCVCENSGIVLEIDPRTGAHGRVFDVGSTNAHRIEVLPDGSRLYVENEEDPFASVVDLRTGRRLADIPAPNGLAGLGLSPDGRRLVMVDAKRPELLVVDTARDAVVGTVRLSGHRQAAQIARYAPDGRHLVVTSHDEGLGTILGADLDTQRTVPLGREPMDVAFHPDGRTALVGNQGDGTITVLDLEHAAVRLTVAAGAGVEVLAYY</sequence>
<keyword evidence="2" id="KW-1185">Reference proteome</keyword>
<reference evidence="1" key="1">
    <citation type="submission" date="2022-04" db="EMBL/GenBank/DDBJ databases">
        <title>Roseomonas acroporae sp. nov., isolated from coral Acropora digitifera.</title>
        <authorList>
            <person name="Sun H."/>
        </authorList>
    </citation>
    <scope>NUCLEOTIDE SEQUENCE</scope>
    <source>
        <strain evidence="1">NAR14</strain>
    </source>
</reference>
<protein>
    <recommendedName>
        <fullName evidence="3">YncE family protein</fullName>
    </recommendedName>
</protein>
<dbReference type="InterPro" id="IPR015943">
    <property type="entry name" value="WD40/YVTN_repeat-like_dom_sf"/>
</dbReference>
<comment type="caution">
    <text evidence="1">The sequence shown here is derived from an EMBL/GenBank/DDBJ whole genome shotgun (WGS) entry which is preliminary data.</text>
</comment>
<dbReference type="InterPro" id="IPR011048">
    <property type="entry name" value="Haem_d1_sf"/>
</dbReference>
<dbReference type="Proteomes" id="UP001139516">
    <property type="component" value="Unassembled WGS sequence"/>
</dbReference>
<name>A0A9X2BWS1_9PROT</name>
<organism evidence="1 2">
    <name type="scientific">Roseomonas acroporae</name>
    <dbReference type="NCBI Taxonomy" id="2937791"/>
    <lineage>
        <taxon>Bacteria</taxon>
        <taxon>Pseudomonadati</taxon>
        <taxon>Pseudomonadota</taxon>
        <taxon>Alphaproteobacteria</taxon>
        <taxon>Acetobacterales</taxon>
        <taxon>Roseomonadaceae</taxon>
        <taxon>Roseomonas</taxon>
    </lineage>
</organism>
<dbReference type="PANTHER" id="PTHR47197:SF3">
    <property type="entry name" value="DIHYDRO-HEME D1 DEHYDROGENASE"/>
    <property type="match status" value="1"/>
</dbReference>
<evidence type="ECO:0000313" key="2">
    <source>
        <dbReference type="Proteomes" id="UP001139516"/>
    </source>
</evidence>
<proteinExistence type="predicted"/>
<gene>
    <name evidence="1" type="ORF">M0638_27455</name>
</gene>
<dbReference type="Gene3D" id="2.130.10.10">
    <property type="entry name" value="YVTN repeat-like/Quinoprotein amine dehydrogenase"/>
    <property type="match status" value="2"/>
</dbReference>
<dbReference type="InterPro" id="IPR051200">
    <property type="entry name" value="Host-pathogen_enzymatic-act"/>
</dbReference>
<evidence type="ECO:0008006" key="3">
    <source>
        <dbReference type="Google" id="ProtNLM"/>
    </source>
</evidence>